<comment type="caution">
    <text evidence="3">The sequence shown here is derived from an EMBL/GenBank/DDBJ whole genome shotgun (WGS) entry which is preliminary data.</text>
</comment>
<dbReference type="InterPro" id="IPR037523">
    <property type="entry name" value="VOC_core"/>
</dbReference>
<keyword evidence="1" id="KW-0479">Metal-binding</keyword>
<feature type="domain" description="VOC" evidence="2">
    <location>
        <begin position="8"/>
        <end position="143"/>
    </location>
</feature>
<dbReference type="PROSITE" id="PS51819">
    <property type="entry name" value="VOC"/>
    <property type="match status" value="1"/>
</dbReference>
<keyword evidence="4" id="KW-1185">Reference proteome</keyword>
<proteinExistence type="predicted"/>
<dbReference type="SUPFAM" id="SSF54593">
    <property type="entry name" value="Glyoxalase/Bleomycin resistance protein/Dihydroxybiphenyl dioxygenase"/>
    <property type="match status" value="1"/>
</dbReference>
<evidence type="ECO:0000259" key="2">
    <source>
        <dbReference type="PROSITE" id="PS51819"/>
    </source>
</evidence>
<evidence type="ECO:0000313" key="4">
    <source>
        <dbReference type="Proteomes" id="UP001651690"/>
    </source>
</evidence>
<dbReference type="PANTHER" id="PTHR43048">
    <property type="entry name" value="METHYLMALONYL-COA EPIMERASE"/>
    <property type="match status" value="1"/>
</dbReference>
<dbReference type="Gene3D" id="3.10.180.10">
    <property type="entry name" value="2,3-Dihydroxybiphenyl 1,2-Dioxygenase, domain 1"/>
    <property type="match status" value="1"/>
</dbReference>
<name>A0ABT1M4I2_9MYCO</name>
<accession>A0ABT1M4I2</accession>
<evidence type="ECO:0000256" key="1">
    <source>
        <dbReference type="ARBA" id="ARBA00022723"/>
    </source>
</evidence>
<evidence type="ECO:0000313" key="3">
    <source>
        <dbReference type="EMBL" id="MCP9273347.1"/>
    </source>
</evidence>
<protein>
    <submittedName>
        <fullName evidence="3">VOC family protein</fullName>
    </submittedName>
</protein>
<dbReference type="InterPro" id="IPR029068">
    <property type="entry name" value="Glyas_Bleomycin-R_OHBP_Dase"/>
</dbReference>
<dbReference type="RefSeq" id="WP_255060637.1">
    <property type="nucleotide sequence ID" value="NZ_JANDBD010000005.1"/>
</dbReference>
<dbReference type="Pfam" id="PF13669">
    <property type="entry name" value="Glyoxalase_4"/>
    <property type="match status" value="1"/>
</dbReference>
<dbReference type="InterPro" id="IPR051785">
    <property type="entry name" value="MMCE/EMCE_epimerase"/>
</dbReference>
<dbReference type="EMBL" id="JANDBD010000005">
    <property type="protein sequence ID" value="MCP9273347.1"/>
    <property type="molecule type" value="Genomic_DNA"/>
</dbReference>
<gene>
    <name evidence="3" type="ORF">NM203_14235</name>
</gene>
<dbReference type="PANTHER" id="PTHR43048:SF3">
    <property type="entry name" value="METHYLMALONYL-COA EPIMERASE, MITOCHONDRIAL"/>
    <property type="match status" value="1"/>
</dbReference>
<dbReference type="Proteomes" id="UP001651690">
    <property type="component" value="Unassembled WGS sequence"/>
</dbReference>
<organism evidence="3 4">
    <name type="scientific">Mycolicibacterium arenosum</name>
    <dbReference type="NCBI Taxonomy" id="2952157"/>
    <lineage>
        <taxon>Bacteria</taxon>
        <taxon>Bacillati</taxon>
        <taxon>Actinomycetota</taxon>
        <taxon>Actinomycetes</taxon>
        <taxon>Mycobacteriales</taxon>
        <taxon>Mycobacteriaceae</taxon>
        <taxon>Mycolicibacterium</taxon>
    </lineage>
</organism>
<reference evidence="3 4" key="1">
    <citation type="submission" date="2022-06" db="EMBL/GenBank/DDBJ databases">
        <title>Mycolicibacterium sp. CAU 1645 isolated from seawater.</title>
        <authorList>
            <person name="Kim W."/>
        </authorList>
    </citation>
    <scope>NUCLEOTIDE SEQUENCE [LARGE SCALE GENOMIC DNA]</scope>
    <source>
        <strain evidence="3 4">CAU 1645</strain>
    </source>
</reference>
<sequence length="173" mass="18777">MSPILPGPIKQIGYVVTDLDAAIADWLALGVGPWFVMRGLQQTVRYRSEPCSVTLSLAWANSGDMQLELIHQTDDTPSVFTEFLAEYGPGFNQLCWWTDDFDATMAEVRAAGWPVVWEGGEGESVRFAYAEPPVGAPIAEITARTDATVGLAELVRSAAADWDGSDPIRVLMG</sequence>